<proteinExistence type="predicted"/>
<sequence>MGRVLTVRLSVTTYNEEDVFRSWPRLCALAWPGKGQVFQDGWKPNPEVFAPPVKAEPVRRGVMELAQGLLEESRLGDWDKDVKSKLAAGLRELEKNAATLEAALADWQPQAANTATNQIEDTLDSLEEKLA</sequence>
<protein>
    <submittedName>
        <fullName evidence="2">Uncharacterized protein</fullName>
    </submittedName>
</protein>
<name>A0A212J4W9_9DELT</name>
<reference evidence="2" key="1">
    <citation type="submission" date="2016-04" db="EMBL/GenBank/DDBJ databases">
        <authorList>
            <person name="Evans L.H."/>
            <person name="Alamgir A."/>
            <person name="Owens N."/>
            <person name="Weber N.D."/>
            <person name="Virtaneva K."/>
            <person name="Barbian K."/>
            <person name="Babar A."/>
            <person name="Rosenke K."/>
        </authorList>
    </citation>
    <scope>NUCLEOTIDE SEQUENCE</scope>
    <source>
        <strain evidence="2">86</strain>
    </source>
</reference>
<gene>
    <name evidence="2" type="ORF">KL86DPRO_10708</name>
</gene>
<organism evidence="2">
    <name type="scientific">uncultured delta proteobacterium</name>
    <dbReference type="NCBI Taxonomy" id="34034"/>
    <lineage>
        <taxon>Bacteria</taxon>
        <taxon>Deltaproteobacteria</taxon>
        <taxon>environmental samples</taxon>
    </lineage>
</organism>
<evidence type="ECO:0000313" key="2">
    <source>
        <dbReference type="EMBL" id="SBV94502.1"/>
    </source>
</evidence>
<dbReference type="EMBL" id="FLUQ01000001">
    <property type="protein sequence ID" value="SBV94502.1"/>
    <property type="molecule type" value="Genomic_DNA"/>
</dbReference>
<accession>A0A212J4W9</accession>
<evidence type="ECO:0000256" key="1">
    <source>
        <dbReference type="SAM" id="Coils"/>
    </source>
</evidence>
<dbReference type="AlphaFoldDB" id="A0A212J4W9"/>
<feature type="coiled-coil region" evidence="1">
    <location>
        <begin position="83"/>
        <end position="110"/>
    </location>
</feature>
<keyword evidence="1" id="KW-0175">Coiled coil</keyword>